<dbReference type="Gene3D" id="3.30.565.50">
    <property type="match status" value="1"/>
</dbReference>
<evidence type="ECO:0000313" key="6">
    <source>
        <dbReference type="EMBL" id="QUB39713.1"/>
    </source>
</evidence>
<feature type="transmembrane region" description="Helical" evidence="3">
    <location>
        <begin position="6"/>
        <end position="26"/>
    </location>
</feature>
<keyword evidence="3" id="KW-0472">Membrane</keyword>
<protein>
    <submittedName>
        <fullName evidence="5">Peptidoglycan-N-acetylglucosamine deacetylase</fullName>
    </submittedName>
    <submittedName>
        <fullName evidence="6">Polysaccharide deacetylase family protein</fullName>
    </submittedName>
</protein>
<dbReference type="Proteomes" id="UP000676511">
    <property type="component" value="Chromosome"/>
</dbReference>
<dbReference type="InterPro" id="IPR050248">
    <property type="entry name" value="Polysacc_deacetylase_ArnD"/>
</dbReference>
<dbReference type="Proteomes" id="UP001138780">
    <property type="component" value="Unassembled WGS sequence"/>
</dbReference>
<accession>A0A9X0WMK1</accession>
<dbReference type="GO" id="GO:0016020">
    <property type="term" value="C:membrane"/>
    <property type="evidence" value="ECO:0007669"/>
    <property type="project" value="TreeGrafter"/>
</dbReference>
<feature type="domain" description="NodB homology" evidence="4">
    <location>
        <begin position="266"/>
        <end position="440"/>
    </location>
</feature>
<dbReference type="Gene3D" id="3.90.640.30">
    <property type="match status" value="1"/>
</dbReference>
<reference evidence="5" key="1">
    <citation type="submission" date="2016-12" db="EMBL/GenBank/DDBJ databases">
        <title>Draft genome of Streptococcus lactarius CCUG 66490T type strain.</title>
        <authorList>
            <person name="Salva-Serra F."/>
            <person name="Engstrom-Jakobsson H."/>
            <person name="Thorell K."/>
            <person name="Gomila M."/>
            <person name="Gonzales-Siles L."/>
            <person name="Busquets A."/>
            <person name="Jaen-Luchoro D."/>
            <person name="Karlsson R."/>
            <person name="Kristiansson E."/>
            <person name="Moore E."/>
        </authorList>
    </citation>
    <scope>NUCLEOTIDE SEQUENCE</scope>
    <source>
        <strain evidence="5">CCUG 66490</strain>
    </source>
</reference>
<evidence type="ECO:0000313" key="7">
    <source>
        <dbReference type="Proteomes" id="UP000676511"/>
    </source>
</evidence>
<dbReference type="GO" id="GO:0046872">
    <property type="term" value="F:metal ion binding"/>
    <property type="evidence" value="ECO:0007669"/>
    <property type="project" value="UniProtKB-KW"/>
</dbReference>
<evidence type="ECO:0000313" key="8">
    <source>
        <dbReference type="Proteomes" id="UP001138780"/>
    </source>
</evidence>
<evidence type="ECO:0000256" key="1">
    <source>
        <dbReference type="ARBA" id="ARBA00022723"/>
    </source>
</evidence>
<evidence type="ECO:0000256" key="2">
    <source>
        <dbReference type="ARBA" id="ARBA00022801"/>
    </source>
</evidence>
<dbReference type="InterPro" id="IPR002509">
    <property type="entry name" value="NODB_dom"/>
</dbReference>
<dbReference type="SUPFAM" id="SSF88713">
    <property type="entry name" value="Glycoside hydrolase/deacetylase"/>
    <property type="match status" value="1"/>
</dbReference>
<gene>
    <name evidence="5" type="ORF">BTU61_01100</name>
    <name evidence="6" type="ORF">J4854_04520</name>
</gene>
<keyword evidence="1" id="KW-0479">Metal-binding</keyword>
<dbReference type="GO" id="GO:0016810">
    <property type="term" value="F:hydrolase activity, acting on carbon-nitrogen (but not peptide) bonds"/>
    <property type="evidence" value="ECO:0007669"/>
    <property type="project" value="InterPro"/>
</dbReference>
<reference evidence="6 7" key="2">
    <citation type="submission" date="2021-03" db="EMBL/GenBank/DDBJ databases">
        <title>Human Oral Microbial Genomes.</title>
        <authorList>
            <person name="Johnston C.D."/>
            <person name="Chen T."/>
            <person name="Dewhirst F.E."/>
        </authorList>
    </citation>
    <scope>NUCLEOTIDE SEQUENCE [LARGE SCALE GENOMIC DNA]</scope>
    <source>
        <strain evidence="6 7">CCUG 66490</strain>
    </source>
</reference>
<keyword evidence="7" id="KW-1185">Reference proteome</keyword>
<dbReference type="SUPFAM" id="SSF144015">
    <property type="entry name" value="Peptidoglycan deacetylase N-terminal noncatalytic region"/>
    <property type="match status" value="1"/>
</dbReference>
<dbReference type="InterPro" id="IPR040802">
    <property type="entry name" value="PgdA_N"/>
</dbReference>
<dbReference type="EMBL" id="CP072329">
    <property type="protein sequence ID" value="QUB39713.1"/>
    <property type="molecule type" value="Genomic_DNA"/>
</dbReference>
<dbReference type="PANTHER" id="PTHR10587:SF133">
    <property type="entry name" value="CHITIN DEACETYLASE 1-RELATED"/>
    <property type="match status" value="1"/>
</dbReference>
<dbReference type="InterPro" id="IPR011330">
    <property type="entry name" value="Glyco_hydro/deAcase_b/a-brl"/>
</dbReference>
<dbReference type="Pfam" id="PF01522">
    <property type="entry name" value="Polysacc_deac_1"/>
    <property type="match status" value="1"/>
</dbReference>
<dbReference type="EMBL" id="MRXX01000001">
    <property type="protein sequence ID" value="MBK4778810.1"/>
    <property type="molecule type" value="Genomic_DNA"/>
</dbReference>
<dbReference type="RefSeq" id="WP_200771975.1">
    <property type="nucleotide sequence ID" value="NZ_CP072329.1"/>
</dbReference>
<organism evidence="5 8">
    <name type="scientific">Streptococcus lactarius</name>
    <dbReference type="NCBI Taxonomy" id="684066"/>
    <lineage>
        <taxon>Bacteria</taxon>
        <taxon>Bacillati</taxon>
        <taxon>Bacillota</taxon>
        <taxon>Bacilli</taxon>
        <taxon>Lactobacillales</taxon>
        <taxon>Streptococcaceae</taxon>
        <taxon>Streptococcus</taxon>
    </lineage>
</organism>
<evidence type="ECO:0000313" key="5">
    <source>
        <dbReference type="EMBL" id="MBK4778810.1"/>
    </source>
</evidence>
<evidence type="ECO:0000256" key="3">
    <source>
        <dbReference type="SAM" id="Phobius"/>
    </source>
</evidence>
<dbReference type="PROSITE" id="PS51677">
    <property type="entry name" value="NODB"/>
    <property type="match status" value="1"/>
</dbReference>
<dbReference type="GO" id="GO:0005975">
    <property type="term" value="P:carbohydrate metabolic process"/>
    <property type="evidence" value="ECO:0007669"/>
    <property type="project" value="InterPro"/>
</dbReference>
<proteinExistence type="predicted"/>
<keyword evidence="2" id="KW-0378">Hydrolase</keyword>
<dbReference type="AlphaFoldDB" id="A0A9X0WMK1"/>
<sequence length="460" mass="53035">MRLKPVRTILLVIVNLLLLSILFIGYRKIQTIRENKAYQDQFSKVVQLEGDTEKGKKAQVQEGILGTSYVTAYFPTRDGQPITVIKDKISEDLKRLGSDEKTKKPEHLTFYHSEEIEAPFVGYHPIQIKRAEYQYKKGQFIKDETVKLPLFYLDDEDNPLTLTEVFADPDGAKQIFLNELKTNLSFRQLDDASIDQMVAHFSEMDLSQWTFQYEKGNFIISFPSKVKGDDTFKVPLSKFYDVIDTDRLLPEDLESYQSYIEERRQKMVALTFDDGPDPKTTPQALSILKKYNAKATFFMVGKNVDAYPNIAKQVRKEGHQIGNHTWDHPQLPKLSLSDAKKEILDTQEAIQKATGVQTKITRPPYGAINNAIQYGIDQSFIMWDVDSLDWKNHNTASILNEVKKEVKPGSIILMHDVHQTTIDALPTVLDYLKEQGYTFVTVDELLNYQLESHRIYYNRN</sequence>
<dbReference type="PANTHER" id="PTHR10587">
    <property type="entry name" value="GLYCOSYL TRANSFERASE-RELATED"/>
    <property type="match status" value="1"/>
</dbReference>
<keyword evidence="3" id="KW-1133">Transmembrane helix</keyword>
<name>A0A9X0WMK1_9STRE</name>
<dbReference type="Gene3D" id="3.20.20.370">
    <property type="entry name" value="Glycoside hydrolase/deacetylase"/>
    <property type="match status" value="1"/>
</dbReference>
<evidence type="ECO:0000259" key="4">
    <source>
        <dbReference type="PROSITE" id="PS51677"/>
    </source>
</evidence>
<keyword evidence="3" id="KW-0812">Transmembrane</keyword>
<dbReference type="Pfam" id="PF18627">
    <property type="entry name" value="PgdA_N"/>
    <property type="match status" value="1"/>
</dbReference>